<keyword evidence="8" id="KW-1185">Reference proteome</keyword>
<evidence type="ECO:0000313" key="7">
    <source>
        <dbReference type="EMBL" id="CAK0785206.1"/>
    </source>
</evidence>
<feature type="transmembrane region" description="Helical" evidence="5">
    <location>
        <begin position="21"/>
        <end position="46"/>
    </location>
</feature>
<keyword evidence="4 5" id="KW-0472">Membrane</keyword>
<protein>
    <recommendedName>
        <fullName evidence="6">DUF202 domain-containing protein</fullName>
    </recommendedName>
</protein>
<gene>
    <name evidence="7" type="ORF">CVIRNUC_008412</name>
</gene>
<evidence type="ECO:0000256" key="1">
    <source>
        <dbReference type="ARBA" id="ARBA00004127"/>
    </source>
</evidence>
<comment type="caution">
    <text evidence="7">The sequence shown here is derived from an EMBL/GenBank/DDBJ whole genome shotgun (WGS) entry which is preliminary data.</text>
</comment>
<dbReference type="Proteomes" id="UP001314263">
    <property type="component" value="Unassembled WGS sequence"/>
</dbReference>
<dbReference type="AlphaFoldDB" id="A0AAV1ICW9"/>
<name>A0AAV1ICW9_9CHLO</name>
<organism evidence="7 8">
    <name type="scientific">Coccomyxa viridis</name>
    <dbReference type="NCBI Taxonomy" id="1274662"/>
    <lineage>
        <taxon>Eukaryota</taxon>
        <taxon>Viridiplantae</taxon>
        <taxon>Chlorophyta</taxon>
        <taxon>core chlorophytes</taxon>
        <taxon>Trebouxiophyceae</taxon>
        <taxon>Trebouxiophyceae incertae sedis</taxon>
        <taxon>Coccomyxaceae</taxon>
        <taxon>Coccomyxa</taxon>
    </lineage>
</organism>
<feature type="transmembrane region" description="Helical" evidence="5">
    <location>
        <begin position="58"/>
        <end position="80"/>
    </location>
</feature>
<dbReference type="Pfam" id="PF02656">
    <property type="entry name" value="DUF202"/>
    <property type="match status" value="1"/>
</dbReference>
<reference evidence="7 8" key="1">
    <citation type="submission" date="2023-10" db="EMBL/GenBank/DDBJ databases">
        <authorList>
            <person name="Maclean D."/>
            <person name="Macfadyen A."/>
        </authorList>
    </citation>
    <scope>NUCLEOTIDE SEQUENCE [LARGE SCALE GENOMIC DNA]</scope>
</reference>
<dbReference type="PANTHER" id="PTHR46140:SF1">
    <property type="entry name" value="VACUOLAR TRANSPORTER CHAPERONE COMPLEX SUBUNIT 4-RELATED"/>
    <property type="match status" value="1"/>
</dbReference>
<dbReference type="EMBL" id="CAUYUE010000012">
    <property type="protein sequence ID" value="CAK0785206.1"/>
    <property type="molecule type" value="Genomic_DNA"/>
</dbReference>
<dbReference type="GO" id="GO:0012505">
    <property type="term" value="C:endomembrane system"/>
    <property type="evidence" value="ECO:0007669"/>
    <property type="project" value="UniProtKB-SubCell"/>
</dbReference>
<evidence type="ECO:0000256" key="4">
    <source>
        <dbReference type="ARBA" id="ARBA00023136"/>
    </source>
</evidence>
<evidence type="ECO:0000256" key="2">
    <source>
        <dbReference type="ARBA" id="ARBA00022692"/>
    </source>
</evidence>
<keyword evidence="2 5" id="KW-0812">Transmembrane</keyword>
<evidence type="ECO:0000259" key="6">
    <source>
        <dbReference type="Pfam" id="PF02656"/>
    </source>
</evidence>
<sequence length="129" mass="14167">MSGPQLRRTEAKAFFANERTFLHWMNMSVTIGSISAALLGVSAHAHKNWGTDYEGHAIFVRSVSLVLMVLSIFMAIYAAYNFHYRGEMLQAKMDGPYDSRVLPVLLASILMVALVIVFSGAIAQAAGWA</sequence>
<feature type="transmembrane region" description="Helical" evidence="5">
    <location>
        <begin position="101"/>
        <end position="123"/>
    </location>
</feature>
<feature type="domain" description="DUF202" evidence="6">
    <location>
        <begin position="14"/>
        <end position="86"/>
    </location>
</feature>
<keyword evidence="3 5" id="KW-1133">Transmembrane helix</keyword>
<dbReference type="PANTHER" id="PTHR46140">
    <property type="entry name" value="VACUOLAR TRANSPORTER CHAPERONE 1-RELATED"/>
    <property type="match status" value="1"/>
</dbReference>
<evidence type="ECO:0000313" key="8">
    <source>
        <dbReference type="Proteomes" id="UP001314263"/>
    </source>
</evidence>
<evidence type="ECO:0000256" key="5">
    <source>
        <dbReference type="SAM" id="Phobius"/>
    </source>
</evidence>
<accession>A0AAV1ICW9</accession>
<comment type="subcellular location">
    <subcellularLocation>
        <location evidence="1">Endomembrane system</location>
        <topology evidence="1">Multi-pass membrane protein</topology>
    </subcellularLocation>
</comment>
<proteinExistence type="predicted"/>
<dbReference type="InterPro" id="IPR051572">
    <property type="entry name" value="VTC_Complex_Subunit"/>
</dbReference>
<evidence type="ECO:0000256" key="3">
    <source>
        <dbReference type="ARBA" id="ARBA00022989"/>
    </source>
</evidence>
<dbReference type="InterPro" id="IPR003807">
    <property type="entry name" value="DUF202"/>
</dbReference>